<sequence length="215" mass="23576">MTDAPFDLSQTDKLLTTTRAVRKRLDLERPVDIQVILDCIDLAQQAPTGGNRQRWRWIVITDPDKRREIAQTYIDGGSEYLAGAGASDTPDAEQTARVRQSSRFLPEILAQVPALVIPCSLGRPEKLPIAGQASFYGSIIPAIWSFNLALRSRGLGTVYTTLHLNEEKRAAQILGIPDDATQLALLPVAYTKGTDFKAVERPPVTDIVGINGWPA</sequence>
<name>A0A7L4YL85_9ACTN</name>
<dbReference type="InterPro" id="IPR029479">
    <property type="entry name" value="Nitroreductase"/>
</dbReference>
<gene>
    <name evidence="4" type="ORF">EK0264_06380</name>
</gene>
<comment type="similarity">
    <text evidence="1">Belongs to the nitroreductase family.</text>
</comment>
<dbReference type="PANTHER" id="PTHR43673:SF10">
    <property type="entry name" value="NADH DEHYDROGENASE_NAD(P)H NITROREDUCTASE XCC3605-RELATED"/>
    <property type="match status" value="1"/>
</dbReference>
<organism evidence="4 5">
    <name type="scientific">Epidermidibacterium keratini</name>
    <dbReference type="NCBI Taxonomy" id="1891644"/>
    <lineage>
        <taxon>Bacteria</taxon>
        <taxon>Bacillati</taxon>
        <taxon>Actinomycetota</taxon>
        <taxon>Actinomycetes</taxon>
        <taxon>Sporichthyales</taxon>
        <taxon>Sporichthyaceae</taxon>
        <taxon>Epidermidibacterium</taxon>
    </lineage>
</organism>
<evidence type="ECO:0000313" key="4">
    <source>
        <dbReference type="EMBL" id="QHB99945.1"/>
    </source>
</evidence>
<dbReference type="Proteomes" id="UP000463857">
    <property type="component" value="Chromosome"/>
</dbReference>
<dbReference type="KEGG" id="eke:EK0264_06380"/>
<accession>A0A7L4YL85</accession>
<evidence type="ECO:0000256" key="1">
    <source>
        <dbReference type="ARBA" id="ARBA00007118"/>
    </source>
</evidence>
<evidence type="ECO:0000313" key="5">
    <source>
        <dbReference type="Proteomes" id="UP000463857"/>
    </source>
</evidence>
<dbReference type="OrthoDB" id="9798230at2"/>
<dbReference type="AlphaFoldDB" id="A0A7L4YL85"/>
<protein>
    <submittedName>
        <fullName evidence="4">Nitroreductase</fullName>
    </submittedName>
</protein>
<dbReference type="Pfam" id="PF00881">
    <property type="entry name" value="Nitroreductase"/>
    <property type="match status" value="1"/>
</dbReference>
<keyword evidence="5" id="KW-1185">Reference proteome</keyword>
<evidence type="ECO:0000259" key="3">
    <source>
        <dbReference type="Pfam" id="PF00881"/>
    </source>
</evidence>
<reference evidence="4 5" key="1">
    <citation type="journal article" date="2018" name="Int. J. Syst. Evol. Microbiol.">
        <title>Epidermidibacterium keratini gen. nov., sp. nov., a member of the family Sporichthyaceae, isolated from keratin epidermis.</title>
        <authorList>
            <person name="Lee D.G."/>
            <person name="Trujillo M.E."/>
            <person name="Kang S."/>
            <person name="Nam J.J."/>
            <person name="Kim Y.J."/>
        </authorList>
    </citation>
    <scope>NUCLEOTIDE SEQUENCE [LARGE SCALE GENOMIC DNA]</scope>
    <source>
        <strain evidence="4 5">EPI-7</strain>
    </source>
</reference>
<evidence type="ECO:0000256" key="2">
    <source>
        <dbReference type="ARBA" id="ARBA00023002"/>
    </source>
</evidence>
<dbReference type="SUPFAM" id="SSF55469">
    <property type="entry name" value="FMN-dependent nitroreductase-like"/>
    <property type="match status" value="1"/>
</dbReference>
<dbReference type="RefSeq" id="WP_159544021.1">
    <property type="nucleotide sequence ID" value="NZ_CP047156.1"/>
</dbReference>
<keyword evidence="2" id="KW-0560">Oxidoreductase</keyword>
<dbReference type="InterPro" id="IPR000415">
    <property type="entry name" value="Nitroreductase-like"/>
</dbReference>
<dbReference type="GO" id="GO:0016491">
    <property type="term" value="F:oxidoreductase activity"/>
    <property type="evidence" value="ECO:0007669"/>
    <property type="project" value="UniProtKB-KW"/>
</dbReference>
<dbReference type="CDD" id="cd02062">
    <property type="entry name" value="Nitro_FMN_reductase"/>
    <property type="match status" value="1"/>
</dbReference>
<dbReference type="InParanoid" id="A0A7L4YL85"/>
<dbReference type="PANTHER" id="PTHR43673">
    <property type="entry name" value="NAD(P)H NITROREDUCTASE YDGI-RELATED"/>
    <property type="match status" value="1"/>
</dbReference>
<dbReference type="Gene3D" id="3.40.109.10">
    <property type="entry name" value="NADH Oxidase"/>
    <property type="match status" value="1"/>
</dbReference>
<dbReference type="EMBL" id="CP047156">
    <property type="protein sequence ID" value="QHB99945.1"/>
    <property type="molecule type" value="Genomic_DNA"/>
</dbReference>
<feature type="domain" description="Nitroreductase" evidence="3">
    <location>
        <begin position="18"/>
        <end position="190"/>
    </location>
</feature>
<proteinExistence type="inferred from homology"/>